<reference evidence="1 2" key="1">
    <citation type="journal article" date="2020" name="Appl. Environ. Microbiol.">
        <title>Genomic Characteristics of a Novel Species of Ammonia-Oxidizing Archaea from the Jiulong River Estuary.</title>
        <authorList>
            <person name="Zou D."/>
            <person name="Wan R."/>
            <person name="Han L."/>
            <person name="Xu M.N."/>
            <person name="Liu Y."/>
            <person name="Liu H."/>
            <person name="Kao S.J."/>
            <person name="Li M."/>
        </authorList>
    </citation>
    <scope>NUCLEOTIDE SEQUENCE [LARGE SCALE GENOMIC DNA]</scope>
    <source>
        <strain evidence="1">W1bin1</strain>
    </source>
</reference>
<evidence type="ECO:0000313" key="2">
    <source>
        <dbReference type="Proteomes" id="UP000559653"/>
    </source>
</evidence>
<dbReference type="EMBL" id="JACEMZ010000049">
    <property type="protein sequence ID" value="MBA4452850.1"/>
    <property type="molecule type" value="Genomic_DNA"/>
</dbReference>
<comment type="caution">
    <text evidence="1">The sequence shown here is derived from an EMBL/GenBank/DDBJ whole genome shotgun (WGS) entry which is preliminary data.</text>
</comment>
<gene>
    <name evidence="1" type="ORF">H2B03_06770</name>
</gene>
<organism evidence="1 2">
    <name type="scientific">Candidatus Nitrosomaritimum aestuariumsis</name>
    <dbReference type="NCBI Taxonomy" id="3342354"/>
    <lineage>
        <taxon>Archaea</taxon>
        <taxon>Nitrososphaerota</taxon>
        <taxon>Nitrososphaeria</taxon>
        <taxon>Nitrosopumilales</taxon>
        <taxon>Nitrosopumilaceae</taxon>
        <taxon>Candidatus Nitrosomaritimum</taxon>
    </lineage>
</organism>
<protein>
    <submittedName>
        <fullName evidence="1">YIP1 family protein</fullName>
    </submittedName>
</protein>
<dbReference type="Proteomes" id="UP000559653">
    <property type="component" value="Unassembled WGS sequence"/>
</dbReference>
<evidence type="ECO:0000313" key="1">
    <source>
        <dbReference type="EMBL" id="MBA4452850.1"/>
    </source>
</evidence>
<name>A0AC60VZM0_9ARCH</name>
<accession>A0AC60VZM0</accession>
<proteinExistence type="predicted"/>
<sequence>MTFFDPGIILRVITSPNSAFSQIRDNEEKYFPQSIALLIVSSILGGLVVLPFVMMPLDDAYFEFEGAEEIDETFPLADSAVGLSIASSILSGFVSAILYYFIGKSLDGNSNWKKVFSVIFHIESVAIPITIIMAILVFLMWGSFTSIESSLLLNPNLDEEDVFSVLGSFIGYVMLLAIFGIGFAIWGLIVTIKAVKTVHGFGTGKAFGLIILVAIIASFASIPFGFG</sequence>